<feature type="transmembrane region" description="Helical" evidence="7">
    <location>
        <begin position="94"/>
        <end position="112"/>
    </location>
</feature>
<reference evidence="9 10" key="1">
    <citation type="submission" date="2019-08" db="EMBL/GenBank/DDBJ databases">
        <title>In-depth cultivation of the pig gut microbiome towards novel bacterial diversity and tailored functional studies.</title>
        <authorList>
            <person name="Wylensek D."/>
            <person name="Hitch T.C.A."/>
            <person name="Clavel T."/>
        </authorList>
    </citation>
    <scope>NUCLEOTIDE SEQUENCE [LARGE SCALE GENOMIC DNA]</scope>
    <source>
        <strain evidence="9 10">LKV-472-APC-3</strain>
    </source>
</reference>
<comment type="similarity">
    <text evidence="2">Belongs to the EamA transporter family.</text>
</comment>
<keyword evidence="5 7" id="KW-1133">Transmembrane helix</keyword>
<dbReference type="PANTHER" id="PTHR42920">
    <property type="entry name" value="OS03G0707200 PROTEIN-RELATED"/>
    <property type="match status" value="1"/>
</dbReference>
<proteinExistence type="inferred from homology"/>
<evidence type="ECO:0000313" key="9">
    <source>
        <dbReference type="EMBL" id="MSS57136.1"/>
    </source>
</evidence>
<sequence length="297" mass="32214">MSKQQANLVCLLVAAIWGGGFIATDAALRTFDPFTVLMIRFLGASIVSIIVCLVSRVKISREALFRGSISGVLMYLAFAFQTFGLFLTNTGQNAFLTAVNVVLVPYIVWLLWKKKPSNRQLAASVVCLAGIACLSLSKGYFSFSFGDSLSLACAFIFACHIISLEYATENLNSIAINAVQMSVAAILSIPLALSLETIPQTITAHAYMSCAYMIVVATFLAFQLQTLAQKYTDASSASVLLCTESLFANVFGFLLLHEEKSPIMVLGGLLIFVSIILTEYSGQFILSKSQKDSRIDE</sequence>
<dbReference type="GeneID" id="93159571"/>
<evidence type="ECO:0000256" key="4">
    <source>
        <dbReference type="ARBA" id="ARBA00022692"/>
    </source>
</evidence>
<gene>
    <name evidence="9" type="ORF">FYJ55_09765</name>
</gene>
<dbReference type="Proteomes" id="UP000434241">
    <property type="component" value="Unassembled WGS sequence"/>
</dbReference>
<keyword evidence="10" id="KW-1185">Reference proteome</keyword>
<accession>A0A6N7V5P1</accession>
<dbReference type="InterPro" id="IPR037185">
    <property type="entry name" value="EmrE-like"/>
</dbReference>
<evidence type="ECO:0000256" key="6">
    <source>
        <dbReference type="ARBA" id="ARBA00023136"/>
    </source>
</evidence>
<feature type="domain" description="EamA" evidence="8">
    <location>
        <begin position="7"/>
        <end position="135"/>
    </location>
</feature>
<feature type="transmembrane region" description="Helical" evidence="7">
    <location>
        <begin position="205"/>
        <end position="224"/>
    </location>
</feature>
<evidence type="ECO:0000256" key="2">
    <source>
        <dbReference type="ARBA" id="ARBA00007362"/>
    </source>
</evidence>
<dbReference type="GO" id="GO:0005886">
    <property type="term" value="C:plasma membrane"/>
    <property type="evidence" value="ECO:0007669"/>
    <property type="project" value="UniProtKB-SubCell"/>
</dbReference>
<protein>
    <submittedName>
        <fullName evidence="9">DMT family transporter</fullName>
    </submittedName>
</protein>
<feature type="transmembrane region" description="Helical" evidence="7">
    <location>
        <begin position="69"/>
        <end position="88"/>
    </location>
</feature>
<dbReference type="RefSeq" id="WP_154556671.1">
    <property type="nucleotide sequence ID" value="NZ_VUMR01000074.1"/>
</dbReference>
<evidence type="ECO:0000313" key="10">
    <source>
        <dbReference type="Proteomes" id="UP000434241"/>
    </source>
</evidence>
<dbReference type="InterPro" id="IPR051258">
    <property type="entry name" value="Diverse_Substrate_Transporter"/>
</dbReference>
<name>A0A6N7V5P1_9FIRM</name>
<feature type="transmembrane region" description="Helical" evidence="7">
    <location>
        <begin position="174"/>
        <end position="193"/>
    </location>
</feature>
<evidence type="ECO:0000259" key="8">
    <source>
        <dbReference type="Pfam" id="PF00892"/>
    </source>
</evidence>
<evidence type="ECO:0000256" key="3">
    <source>
        <dbReference type="ARBA" id="ARBA00022475"/>
    </source>
</evidence>
<evidence type="ECO:0000256" key="1">
    <source>
        <dbReference type="ARBA" id="ARBA00004651"/>
    </source>
</evidence>
<keyword evidence="4 7" id="KW-0812">Transmembrane</keyword>
<keyword evidence="3" id="KW-1003">Cell membrane</keyword>
<feature type="transmembrane region" description="Helical" evidence="7">
    <location>
        <begin position="121"/>
        <end position="143"/>
    </location>
</feature>
<comment type="subcellular location">
    <subcellularLocation>
        <location evidence="1">Cell membrane</location>
        <topology evidence="1">Multi-pass membrane protein</topology>
    </subcellularLocation>
</comment>
<comment type="caution">
    <text evidence="9">The sequence shown here is derived from an EMBL/GenBank/DDBJ whole genome shotgun (WGS) entry which is preliminary data.</text>
</comment>
<dbReference type="SUPFAM" id="SSF103481">
    <property type="entry name" value="Multidrug resistance efflux transporter EmrE"/>
    <property type="match status" value="2"/>
</dbReference>
<feature type="transmembrane region" description="Helical" evidence="7">
    <location>
        <begin position="263"/>
        <end position="286"/>
    </location>
</feature>
<feature type="transmembrane region" description="Helical" evidence="7">
    <location>
        <begin position="236"/>
        <end position="257"/>
    </location>
</feature>
<dbReference type="Pfam" id="PF00892">
    <property type="entry name" value="EamA"/>
    <property type="match status" value="2"/>
</dbReference>
<keyword evidence="6 7" id="KW-0472">Membrane</keyword>
<dbReference type="EMBL" id="VUMR01000074">
    <property type="protein sequence ID" value="MSS57136.1"/>
    <property type="molecule type" value="Genomic_DNA"/>
</dbReference>
<dbReference type="InterPro" id="IPR000620">
    <property type="entry name" value="EamA_dom"/>
</dbReference>
<feature type="transmembrane region" description="Helical" evidence="7">
    <location>
        <begin position="37"/>
        <end position="57"/>
    </location>
</feature>
<feature type="domain" description="EamA" evidence="8">
    <location>
        <begin position="145"/>
        <end position="278"/>
    </location>
</feature>
<evidence type="ECO:0000256" key="5">
    <source>
        <dbReference type="ARBA" id="ARBA00022989"/>
    </source>
</evidence>
<dbReference type="PANTHER" id="PTHR42920:SF5">
    <property type="entry name" value="EAMA DOMAIN-CONTAINING PROTEIN"/>
    <property type="match status" value="1"/>
</dbReference>
<organism evidence="9 10">
    <name type="scientific">Holdemanella porci</name>
    <dbReference type="NCBI Taxonomy" id="2652276"/>
    <lineage>
        <taxon>Bacteria</taxon>
        <taxon>Bacillati</taxon>
        <taxon>Bacillota</taxon>
        <taxon>Erysipelotrichia</taxon>
        <taxon>Erysipelotrichales</taxon>
        <taxon>Erysipelotrichaceae</taxon>
        <taxon>Holdemanella</taxon>
    </lineage>
</organism>
<dbReference type="AlphaFoldDB" id="A0A6N7V5P1"/>
<evidence type="ECO:0000256" key="7">
    <source>
        <dbReference type="SAM" id="Phobius"/>
    </source>
</evidence>